<dbReference type="Proteomes" id="UP000253782">
    <property type="component" value="Unassembled WGS sequence"/>
</dbReference>
<protein>
    <submittedName>
        <fullName evidence="3">DUF1311 domain-containing protein</fullName>
    </submittedName>
</protein>
<dbReference type="AlphaFoldDB" id="A0A369URZ3"/>
<dbReference type="Gene3D" id="1.20.1270.180">
    <property type="match status" value="1"/>
</dbReference>
<accession>A0A369URZ3</accession>
<evidence type="ECO:0000256" key="1">
    <source>
        <dbReference type="SAM" id="SignalP"/>
    </source>
</evidence>
<dbReference type="PANTHER" id="PTHR39176">
    <property type="entry name" value="PERIPLASMIC PROTEIN-RELATED"/>
    <property type="match status" value="1"/>
</dbReference>
<dbReference type="OrthoDB" id="86940at2"/>
<evidence type="ECO:0000313" key="4">
    <source>
        <dbReference type="Proteomes" id="UP000253782"/>
    </source>
</evidence>
<reference evidence="3 4" key="1">
    <citation type="submission" date="2018-07" db="EMBL/GenBank/DDBJ databases">
        <title>Dyella tabacisoli L4-6T, whole genome shotgun sequence.</title>
        <authorList>
            <person name="Zhou X.-K."/>
            <person name="Li W.-J."/>
            <person name="Duan Y.-Q."/>
        </authorList>
    </citation>
    <scope>NUCLEOTIDE SEQUENCE [LARGE SCALE GENOMIC DNA]</scope>
    <source>
        <strain evidence="3 4">L4-6</strain>
    </source>
</reference>
<dbReference type="PANTHER" id="PTHR39176:SF1">
    <property type="entry name" value="PERIPLASMIC PROTEIN"/>
    <property type="match status" value="1"/>
</dbReference>
<proteinExistence type="predicted"/>
<feature type="signal peptide" evidence="1">
    <location>
        <begin position="1"/>
        <end position="21"/>
    </location>
</feature>
<dbReference type="RefSeq" id="WP_114844320.1">
    <property type="nucleotide sequence ID" value="NZ_JBHSPE010000001.1"/>
</dbReference>
<keyword evidence="1" id="KW-0732">Signal</keyword>
<dbReference type="Pfam" id="PF07007">
    <property type="entry name" value="LprI"/>
    <property type="match status" value="1"/>
</dbReference>
<sequence>MRRLSTICMFSLCFLASAASAFSSEATTPVGGKLRDSYIQCTAAAHDVAPAMQDCVEKEFKYQDGRLNTVYRKLQSTLPEAGKTSLRHEERSWLADKDKACSLDAATAGQAQRIVPNVCSLKQTARRADELEEMLRNAGTTSDSRGLGATLGVGSQDKESKMDDLKAFATGGARILDAQTGDLNGDGRPDALLVLDPPNKGNEKLGEGPSREVLLLVRDMAGQLQKFAHNDRIVPCASCGGIAGDPFGYVRLEPGQFTIVNGGGSREHWADEYTFKYVPEQKDWLIAKVVRRVEDRETGEKKVIDLSAKDLGSIKFKDFDPSSLPEAELP</sequence>
<dbReference type="InterPro" id="IPR009739">
    <property type="entry name" value="LprI-like_N"/>
</dbReference>
<evidence type="ECO:0000259" key="2">
    <source>
        <dbReference type="Pfam" id="PF07007"/>
    </source>
</evidence>
<feature type="domain" description="Lysozyme inhibitor LprI-like N-terminal" evidence="2">
    <location>
        <begin position="41"/>
        <end position="131"/>
    </location>
</feature>
<comment type="caution">
    <text evidence="3">The sequence shown here is derived from an EMBL/GenBank/DDBJ whole genome shotgun (WGS) entry which is preliminary data.</text>
</comment>
<dbReference type="EMBL" id="QQAH01000003">
    <property type="protein sequence ID" value="RDD82805.1"/>
    <property type="molecule type" value="Genomic_DNA"/>
</dbReference>
<feature type="chain" id="PRO_5016959353" evidence="1">
    <location>
        <begin position="22"/>
        <end position="330"/>
    </location>
</feature>
<gene>
    <name evidence="3" type="ORF">DVJ77_04615</name>
</gene>
<organism evidence="3 4">
    <name type="scientific">Dyella tabacisoli</name>
    <dbReference type="NCBI Taxonomy" id="2282381"/>
    <lineage>
        <taxon>Bacteria</taxon>
        <taxon>Pseudomonadati</taxon>
        <taxon>Pseudomonadota</taxon>
        <taxon>Gammaproteobacteria</taxon>
        <taxon>Lysobacterales</taxon>
        <taxon>Rhodanobacteraceae</taxon>
        <taxon>Dyella</taxon>
    </lineage>
</organism>
<name>A0A369URZ3_9GAMM</name>
<keyword evidence="4" id="KW-1185">Reference proteome</keyword>
<evidence type="ECO:0000313" key="3">
    <source>
        <dbReference type="EMBL" id="RDD82805.1"/>
    </source>
</evidence>